<keyword evidence="2" id="KW-0479">Metal-binding</keyword>
<dbReference type="PANTHER" id="PTHR46213:SF13">
    <property type="entry name" value="DEMETER-LIKE PROTEIN 2-RELATED"/>
    <property type="match status" value="1"/>
</dbReference>
<evidence type="ECO:0000256" key="1">
    <source>
        <dbReference type="ARBA" id="ARBA00001966"/>
    </source>
</evidence>
<evidence type="ECO:0000256" key="2">
    <source>
        <dbReference type="ARBA" id="ARBA00022723"/>
    </source>
</evidence>
<dbReference type="PANTHER" id="PTHR46213">
    <property type="entry name" value="TRANSCRIPTIONAL ACTIVATOR DEMETER"/>
    <property type="match status" value="1"/>
</dbReference>
<feature type="region of interest" description="Disordered" evidence="5">
    <location>
        <begin position="61"/>
        <end position="81"/>
    </location>
</feature>
<proteinExistence type="predicted"/>
<keyword evidence="4" id="KW-0411">Iron-sulfur</keyword>
<gene>
    <name evidence="7" type="ORF">M569_16280</name>
</gene>
<sequence>IPCRTANRGSFPLNGTYFQVNEVFADHESSREPISVPRVWIWNLNQRPLFCGTSVSAICRGGSGYKKSDSASEEDSFAYEE</sequence>
<reference evidence="7 8" key="1">
    <citation type="journal article" date="2013" name="BMC Genomics">
        <title>The miniature genome of a carnivorous plant Genlisea aurea contains a low number of genes and short non-coding sequences.</title>
        <authorList>
            <person name="Leushkin E.V."/>
            <person name="Sutormin R.A."/>
            <person name="Nabieva E.R."/>
            <person name="Penin A.A."/>
            <person name="Kondrashov A.S."/>
            <person name="Logacheva M.D."/>
        </authorList>
    </citation>
    <scope>NUCLEOTIDE SEQUENCE [LARGE SCALE GENOMIC DNA]</scope>
</reference>
<accession>S8D788</accession>
<dbReference type="GO" id="GO:0035514">
    <property type="term" value="F:DNA demethylase activity"/>
    <property type="evidence" value="ECO:0007669"/>
    <property type="project" value="InterPro"/>
</dbReference>
<dbReference type="Pfam" id="PF15628">
    <property type="entry name" value="RRM_DME"/>
    <property type="match status" value="1"/>
</dbReference>
<dbReference type="Proteomes" id="UP000015453">
    <property type="component" value="Unassembled WGS sequence"/>
</dbReference>
<name>S8D788_9LAMI</name>
<evidence type="ECO:0000256" key="4">
    <source>
        <dbReference type="ARBA" id="ARBA00023014"/>
    </source>
</evidence>
<keyword evidence="3" id="KW-0408">Iron</keyword>
<evidence type="ECO:0000313" key="8">
    <source>
        <dbReference type="Proteomes" id="UP000015453"/>
    </source>
</evidence>
<evidence type="ECO:0000256" key="3">
    <source>
        <dbReference type="ARBA" id="ARBA00023004"/>
    </source>
</evidence>
<comment type="caution">
    <text evidence="7">The sequence shown here is derived from an EMBL/GenBank/DDBJ whole genome shotgun (WGS) entry which is preliminary data.</text>
</comment>
<evidence type="ECO:0000256" key="5">
    <source>
        <dbReference type="SAM" id="MobiDB-lite"/>
    </source>
</evidence>
<dbReference type="GO" id="GO:0141166">
    <property type="term" value="P:chromosomal 5-methylcytosine DNA demethylation pathway"/>
    <property type="evidence" value="ECO:0007669"/>
    <property type="project" value="InterPro"/>
</dbReference>
<feature type="domain" description="Demeter RRM-fold" evidence="6">
    <location>
        <begin position="1"/>
        <end position="63"/>
    </location>
</feature>
<comment type="cofactor">
    <cofactor evidence="1">
        <name>[4Fe-4S] cluster</name>
        <dbReference type="ChEBI" id="CHEBI:49883"/>
    </cofactor>
</comment>
<feature type="compositionally biased region" description="Acidic residues" evidence="5">
    <location>
        <begin position="71"/>
        <end position="81"/>
    </location>
</feature>
<protein>
    <recommendedName>
        <fullName evidence="6">Demeter RRM-fold domain-containing protein</fullName>
    </recommendedName>
</protein>
<dbReference type="GO" id="GO:0019104">
    <property type="term" value="F:DNA N-glycosylase activity"/>
    <property type="evidence" value="ECO:0007669"/>
    <property type="project" value="InterPro"/>
</dbReference>
<evidence type="ECO:0000259" key="6">
    <source>
        <dbReference type="Pfam" id="PF15628"/>
    </source>
</evidence>
<feature type="non-terminal residue" evidence="7">
    <location>
        <position position="1"/>
    </location>
</feature>
<keyword evidence="8" id="KW-1185">Reference proteome</keyword>
<dbReference type="OrthoDB" id="5607at2759"/>
<dbReference type="AlphaFoldDB" id="S8D788"/>
<dbReference type="InterPro" id="IPR044811">
    <property type="entry name" value="DME/ROS1"/>
</dbReference>
<evidence type="ECO:0000313" key="7">
    <source>
        <dbReference type="EMBL" id="EPS58533.1"/>
    </source>
</evidence>
<dbReference type="GO" id="GO:0051536">
    <property type="term" value="F:iron-sulfur cluster binding"/>
    <property type="evidence" value="ECO:0007669"/>
    <property type="project" value="UniProtKB-KW"/>
</dbReference>
<dbReference type="InterPro" id="IPR028925">
    <property type="entry name" value="RRM_DME"/>
</dbReference>
<dbReference type="GO" id="GO:0046872">
    <property type="term" value="F:metal ion binding"/>
    <property type="evidence" value="ECO:0007669"/>
    <property type="project" value="UniProtKB-KW"/>
</dbReference>
<dbReference type="EMBL" id="AUSU01009128">
    <property type="protein sequence ID" value="EPS58533.1"/>
    <property type="molecule type" value="Genomic_DNA"/>
</dbReference>
<organism evidence="7 8">
    <name type="scientific">Genlisea aurea</name>
    <dbReference type="NCBI Taxonomy" id="192259"/>
    <lineage>
        <taxon>Eukaryota</taxon>
        <taxon>Viridiplantae</taxon>
        <taxon>Streptophyta</taxon>
        <taxon>Embryophyta</taxon>
        <taxon>Tracheophyta</taxon>
        <taxon>Spermatophyta</taxon>
        <taxon>Magnoliopsida</taxon>
        <taxon>eudicotyledons</taxon>
        <taxon>Gunneridae</taxon>
        <taxon>Pentapetalae</taxon>
        <taxon>asterids</taxon>
        <taxon>lamiids</taxon>
        <taxon>Lamiales</taxon>
        <taxon>Lentibulariaceae</taxon>
        <taxon>Genlisea</taxon>
    </lineage>
</organism>